<feature type="compositionally biased region" description="Low complexity" evidence="1">
    <location>
        <begin position="365"/>
        <end position="375"/>
    </location>
</feature>
<feature type="region of interest" description="Disordered" evidence="1">
    <location>
        <begin position="1"/>
        <end position="181"/>
    </location>
</feature>
<accession>A0A318ZQB5</accession>
<protein>
    <submittedName>
        <fullName evidence="2">Uncharacterized protein</fullName>
    </submittedName>
</protein>
<feature type="compositionally biased region" description="Polar residues" evidence="1">
    <location>
        <begin position="110"/>
        <end position="138"/>
    </location>
</feature>
<feature type="compositionally biased region" description="Pro residues" evidence="1">
    <location>
        <begin position="657"/>
        <end position="667"/>
    </location>
</feature>
<feature type="compositionally biased region" description="Polar residues" evidence="1">
    <location>
        <begin position="678"/>
        <end position="695"/>
    </location>
</feature>
<feature type="compositionally biased region" description="Polar residues" evidence="1">
    <location>
        <begin position="59"/>
        <end position="74"/>
    </location>
</feature>
<evidence type="ECO:0000313" key="2">
    <source>
        <dbReference type="EMBL" id="PYH49696.1"/>
    </source>
</evidence>
<feature type="region of interest" description="Disordered" evidence="1">
    <location>
        <begin position="282"/>
        <end position="334"/>
    </location>
</feature>
<feature type="region of interest" description="Disordered" evidence="1">
    <location>
        <begin position="352"/>
        <end position="698"/>
    </location>
</feature>
<feature type="compositionally biased region" description="Polar residues" evidence="1">
    <location>
        <begin position="564"/>
        <end position="574"/>
    </location>
</feature>
<evidence type="ECO:0000313" key="3">
    <source>
        <dbReference type="Proteomes" id="UP000248349"/>
    </source>
</evidence>
<reference evidence="2 3" key="1">
    <citation type="submission" date="2016-12" db="EMBL/GenBank/DDBJ databases">
        <title>The genomes of Aspergillus section Nigri reveals drivers in fungal speciation.</title>
        <authorList>
            <consortium name="DOE Joint Genome Institute"/>
            <person name="Vesth T.C."/>
            <person name="Nybo J."/>
            <person name="Theobald S."/>
            <person name="Brandl J."/>
            <person name="Frisvad J.C."/>
            <person name="Nielsen K.F."/>
            <person name="Lyhne E.K."/>
            <person name="Kogle M.E."/>
            <person name="Kuo A."/>
            <person name="Riley R."/>
            <person name="Clum A."/>
            <person name="Nolan M."/>
            <person name="Lipzen A."/>
            <person name="Salamov A."/>
            <person name="Henrissat B."/>
            <person name="Wiebenga A."/>
            <person name="De Vries R.P."/>
            <person name="Grigoriev I.V."/>
            <person name="Mortensen U.H."/>
            <person name="Andersen M.R."/>
            <person name="Baker S.E."/>
        </authorList>
    </citation>
    <scope>NUCLEOTIDE SEQUENCE [LARGE SCALE GENOMIC DNA]</scope>
    <source>
        <strain evidence="2 3">JOP 1030-1</strain>
    </source>
</reference>
<proteinExistence type="predicted"/>
<dbReference type="OrthoDB" id="5404794at2759"/>
<dbReference type="AlphaFoldDB" id="A0A318ZQB5"/>
<feature type="compositionally biased region" description="Low complexity" evidence="1">
    <location>
        <begin position="427"/>
        <end position="447"/>
    </location>
</feature>
<evidence type="ECO:0000256" key="1">
    <source>
        <dbReference type="SAM" id="MobiDB-lite"/>
    </source>
</evidence>
<organism evidence="2 3">
    <name type="scientific">Aspergillus saccharolyticus JOP 1030-1</name>
    <dbReference type="NCBI Taxonomy" id="1450539"/>
    <lineage>
        <taxon>Eukaryota</taxon>
        <taxon>Fungi</taxon>
        <taxon>Dikarya</taxon>
        <taxon>Ascomycota</taxon>
        <taxon>Pezizomycotina</taxon>
        <taxon>Eurotiomycetes</taxon>
        <taxon>Eurotiomycetidae</taxon>
        <taxon>Eurotiales</taxon>
        <taxon>Aspergillaceae</taxon>
        <taxon>Aspergillus</taxon>
        <taxon>Aspergillus subgen. Circumdati</taxon>
    </lineage>
</organism>
<keyword evidence="3" id="KW-1185">Reference proteome</keyword>
<feature type="compositionally biased region" description="Polar residues" evidence="1">
    <location>
        <begin position="315"/>
        <end position="334"/>
    </location>
</feature>
<dbReference type="EMBL" id="KZ821218">
    <property type="protein sequence ID" value="PYH49696.1"/>
    <property type="molecule type" value="Genomic_DNA"/>
</dbReference>
<dbReference type="GeneID" id="37077418"/>
<dbReference type="Proteomes" id="UP000248349">
    <property type="component" value="Unassembled WGS sequence"/>
</dbReference>
<feature type="compositionally biased region" description="Basic residues" evidence="1">
    <location>
        <begin position="513"/>
        <end position="522"/>
    </location>
</feature>
<sequence length="717" mass="78160">MSHDRVIQDSDDEDDHFMAPPQQETDNAHTDDYLQGDETRHEGTERNYDPSINIDFDQYLQSQERSLHGHSSPQRPLDSGGGSMGSMMNEIGLAQQRLFDDDEVQMIDPSRQQRPQAVYSESMQTETIPLQAEQSGPSYPSDPSHGVLNINRSSLQAGPPLSFITQPNTSSLNPTPPPQQYEAPLSDTPNQYLTTHPHVEVPIQPYQQQFSSIPEYDDSSSGAVQTSSSFNVFEASLPPLQNVYPNDLTTNHHHHNFPYSATTIPTEVALTSSPRRVASLQATPLSPHDTIPISSVPSAAKASRSKSESHHPHTTPRSDPSANHTTATTSLLPTQLSTDELVTIQIPAAAETPIVEKKRGRKMKQQQQQQQEQQQPPSPLPPTEPNETTNSTVIILDDDNEGAGAPEAGQSTINMLHTTEPQPLSLPATPATEPPNNNSSCSSSSSNTKPEKRKPGRPPKNSRPSTSNPIEELSNLDPPHTATTGLLPATADDPQTKPTTTTTTTTAAPAKEPKKKKLKRGKTTSVTLTKTYDSDIEPDVIWVQEDAGAEAEAEAVLPPDHVSRSSIPNASNAQEHCEPPTKTETAPAPKKRGRKRKNPDPVTSEQGPEQDEQENQEQLNDPVHNQYQPDASEPHLHESAQEEGAEMLPPKQQADPTPDPPPAPPDSAEPDTVPITPLKTTKGPTRHSPISSTSKVPYRVGLSRRARIAPLLKVVKR</sequence>
<name>A0A318ZQB5_9EURO</name>
<feature type="compositionally biased region" description="Basic and acidic residues" evidence="1">
    <location>
        <begin position="26"/>
        <end position="48"/>
    </location>
</feature>
<feature type="compositionally biased region" description="Low complexity" evidence="1">
    <location>
        <begin position="488"/>
        <end position="510"/>
    </location>
</feature>
<dbReference type="STRING" id="1450539.A0A318ZQB5"/>
<gene>
    <name evidence="2" type="ORF">BP01DRAFT_3617</name>
</gene>
<feature type="compositionally biased region" description="Polar residues" evidence="1">
    <location>
        <begin position="409"/>
        <end position="422"/>
    </location>
</feature>
<dbReference type="RefSeq" id="XP_025435678.1">
    <property type="nucleotide sequence ID" value="XM_025576190.1"/>
</dbReference>